<evidence type="ECO:0000256" key="2">
    <source>
        <dbReference type="ARBA" id="ARBA00022676"/>
    </source>
</evidence>
<dbReference type="InterPro" id="IPR001173">
    <property type="entry name" value="Glyco_trans_2-like"/>
</dbReference>
<comment type="similarity">
    <text evidence="1">Belongs to the glycosyltransferase 2 family.</text>
</comment>
<dbReference type="SUPFAM" id="SSF53448">
    <property type="entry name" value="Nucleotide-diphospho-sugar transferases"/>
    <property type="match status" value="1"/>
</dbReference>
<protein>
    <submittedName>
        <fullName evidence="5">Glycosyltransferase</fullName>
    </submittedName>
</protein>
<dbReference type="PANTHER" id="PTHR43179">
    <property type="entry name" value="RHAMNOSYLTRANSFERASE WBBL"/>
    <property type="match status" value="1"/>
</dbReference>
<proteinExistence type="inferred from homology"/>
<keyword evidence="2" id="KW-0328">Glycosyltransferase</keyword>
<organism evidence="5 6">
    <name type="scientific">Paludibacterium denitrificans</name>
    <dbReference type="NCBI Taxonomy" id="2675226"/>
    <lineage>
        <taxon>Bacteria</taxon>
        <taxon>Pseudomonadati</taxon>
        <taxon>Pseudomonadota</taxon>
        <taxon>Betaproteobacteria</taxon>
        <taxon>Neisseriales</taxon>
        <taxon>Chromobacteriaceae</taxon>
        <taxon>Paludibacterium</taxon>
    </lineage>
</organism>
<dbReference type="EMBL" id="WLYX01000001">
    <property type="protein sequence ID" value="MTD33362.1"/>
    <property type="molecule type" value="Genomic_DNA"/>
</dbReference>
<evidence type="ECO:0000259" key="4">
    <source>
        <dbReference type="Pfam" id="PF00535"/>
    </source>
</evidence>
<reference evidence="5 6" key="1">
    <citation type="submission" date="2019-11" db="EMBL/GenBank/DDBJ databases">
        <title>Draft genome sequence of Paludibacterium sp. dN18-1.</title>
        <authorList>
            <person name="Im W.-T."/>
        </authorList>
    </citation>
    <scope>NUCLEOTIDE SEQUENCE [LARGE SCALE GENOMIC DNA]</scope>
    <source>
        <strain evidence="6">dN 18-1</strain>
    </source>
</reference>
<name>A0A844GC82_9NEIS</name>
<accession>A0A844GC82</accession>
<dbReference type="InterPro" id="IPR029044">
    <property type="entry name" value="Nucleotide-diphossugar_trans"/>
</dbReference>
<dbReference type="AlphaFoldDB" id="A0A844GC82"/>
<dbReference type="PANTHER" id="PTHR43179:SF12">
    <property type="entry name" value="GALACTOFURANOSYLTRANSFERASE GLFT2"/>
    <property type="match status" value="1"/>
</dbReference>
<evidence type="ECO:0000313" key="5">
    <source>
        <dbReference type="EMBL" id="MTD33362.1"/>
    </source>
</evidence>
<dbReference type="RefSeq" id="WP_230370252.1">
    <property type="nucleotide sequence ID" value="NZ_WLYX01000001.1"/>
</dbReference>
<dbReference type="GO" id="GO:0016757">
    <property type="term" value="F:glycosyltransferase activity"/>
    <property type="evidence" value="ECO:0007669"/>
    <property type="project" value="UniProtKB-KW"/>
</dbReference>
<gene>
    <name evidence="5" type="ORF">GKE73_10320</name>
</gene>
<evidence type="ECO:0000256" key="1">
    <source>
        <dbReference type="ARBA" id="ARBA00006739"/>
    </source>
</evidence>
<sequence length="207" mass="23230">MNNQPFDPTTLAISIVSHGQGLLIKNLLQDLSPLINNGAEVLLTLNIPEDESFISNFASNIKVIRNKKPIGFGENHNMANLYTNRDWFVVLNPDVRCNPHVFSSLITAHKATGAGVVAPRVLGVNGNTEDSARHYPTVSRIFKRVISKIRGHRLEPDYELQDGQHIKIDWAAGMFLLFRSSDFRNIGGFDTRFFMYRKTQTFAVAST</sequence>
<evidence type="ECO:0000313" key="6">
    <source>
        <dbReference type="Proteomes" id="UP000446658"/>
    </source>
</evidence>
<dbReference type="Gene3D" id="3.90.550.10">
    <property type="entry name" value="Spore Coat Polysaccharide Biosynthesis Protein SpsA, Chain A"/>
    <property type="match status" value="1"/>
</dbReference>
<keyword evidence="3 5" id="KW-0808">Transferase</keyword>
<feature type="domain" description="Glycosyltransferase 2-like" evidence="4">
    <location>
        <begin position="54"/>
        <end position="149"/>
    </location>
</feature>
<evidence type="ECO:0000256" key="3">
    <source>
        <dbReference type="ARBA" id="ARBA00022679"/>
    </source>
</evidence>
<comment type="caution">
    <text evidence="5">The sequence shown here is derived from an EMBL/GenBank/DDBJ whole genome shotgun (WGS) entry which is preliminary data.</text>
</comment>
<keyword evidence="6" id="KW-1185">Reference proteome</keyword>
<dbReference type="Pfam" id="PF00535">
    <property type="entry name" value="Glycos_transf_2"/>
    <property type="match status" value="1"/>
</dbReference>
<dbReference type="Proteomes" id="UP000446658">
    <property type="component" value="Unassembled WGS sequence"/>
</dbReference>